<feature type="binding site" evidence="19">
    <location>
        <position position="1026"/>
    </location>
    <ligand>
        <name>substrate</name>
    </ligand>
</feature>
<protein>
    <recommendedName>
        <fullName evidence="5">xanthine dehydrogenase</fullName>
        <ecNumber evidence="5">1.17.1.4</ecNumber>
    </recommendedName>
</protein>
<dbReference type="Gene3D" id="1.10.150.120">
    <property type="entry name" value="[2Fe-2S]-binding domain"/>
    <property type="match status" value="1"/>
</dbReference>
<dbReference type="InterPro" id="IPR005107">
    <property type="entry name" value="CO_DH_flav_C"/>
</dbReference>
<name>A0A1W4XLM3_AGRPL</name>
<comment type="catalytic activity">
    <reaction evidence="18">
        <text>hypoxanthine + NAD(+) + H2O = xanthine + NADH + H(+)</text>
        <dbReference type="Rhea" id="RHEA:24670"/>
        <dbReference type="ChEBI" id="CHEBI:15377"/>
        <dbReference type="ChEBI" id="CHEBI:15378"/>
        <dbReference type="ChEBI" id="CHEBI:17368"/>
        <dbReference type="ChEBI" id="CHEBI:17712"/>
        <dbReference type="ChEBI" id="CHEBI:57540"/>
        <dbReference type="ChEBI" id="CHEBI:57945"/>
        <dbReference type="EC" id="1.17.1.4"/>
    </reaction>
</comment>
<dbReference type="InterPro" id="IPR036318">
    <property type="entry name" value="FAD-bd_PCMH-like_sf"/>
</dbReference>
<evidence type="ECO:0000256" key="9">
    <source>
        <dbReference type="ARBA" id="ARBA00022723"/>
    </source>
</evidence>
<dbReference type="Gene3D" id="3.10.20.30">
    <property type="match status" value="1"/>
</dbReference>
<dbReference type="FunFam" id="3.30.365.10:FF:000001">
    <property type="entry name" value="Xanthine dehydrogenase oxidase"/>
    <property type="match status" value="1"/>
</dbReference>
<comment type="cofactor">
    <cofactor evidence="1 19">
        <name>FAD</name>
        <dbReference type="ChEBI" id="CHEBI:57692"/>
    </cofactor>
</comment>
<dbReference type="Gene3D" id="3.30.390.50">
    <property type="entry name" value="CO dehydrogenase flavoprotein, C-terminal domain"/>
    <property type="match status" value="1"/>
</dbReference>
<evidence type="ECO:0000256" key="5">
    <source>
        <dbReference type="ARBA" id="ARBA00013123"/>
    </source>
</evidence>
<evidence type="ECO:0000256" key="16">
    <source>
        <dbReference type="ARBA" id="ARBA00034078"/>
    </source>
</evidence>
<feature type="binding site" evidence="19">
    <location>
        <position position="436"/>
    </location>
    <ligand>
        <name>FAD</name>
        <dbReference type="ChEBI" id="CHEBI:57692"/>
    </ligand>
</feature>
<comment type="subcellular location">
    <subcellularLocation>
        <location evidence="2">Peroxisome</location>
    </subcellularLocation>
</comment>
<feature type="binding site" evidence="20">
    <location>
        <position position="1095"/>
    </location>
    <ligand>
        <name>Mo-molybdopterin</name>
        <dbReference type="ChEBI" id="CHEBI:71302"/>
    </ligand>
    <ligandPart>
        <name>Mo</name>
        <dbReference type="ChEBI" id="CHEBI:28685"/>
    </ligandPart>
</feature>
<dbReference type="InterPro" id="IPR036010">
    <property type="entry name" value="2Fe-2S_ferredoxin-like_sf"/>
</dbReference>
<dbReference type="SUPFAM" id="SSF55447">
    <property type="entry name" value="CO dehydrogenase flavoprotein C-terminal domain-like"/>
    <property type="match status" value="1"/>
</dbReference>
<dbReference type="InterPro" id="IPR000674">
    <property type="entry name" value="Ald_Oxase/Xan_DH_a/b"/>
</dbReference>
<keyword evidence="12 20" id="KW-0408">Iron</keyword>
<dbReference type="InterPro" id="IPR036884">
    <property type="entry name" value="2Fe-2S-bd_dom_sf"/>
</dbReference>
<dbReference type="InterPro" id="IPR016167">
    <property type="entry name" value="FAD-bd_PCMH_sub1"/>
</dbReference>
<evidence type="ECO:0000256" key="11">
    <source>
        <dbReference type="ARBA" id="ARBA00023002"/>
    </source>
</evidence>
<dbReference type="FunFam" id="3.30.365.10:FF:000002">
    <property type="entry name" value="Xanthine dehydrogenase oxidase"/>
    <property type="match status" value="1"/>
</dbReference>
<dbReference type="PROSITE" id="PS51387">
    <property type="entry name" value="FAD_PCMH"/>
    <property type="match status" value="1"/>
</dbReference>
<reference evidence="24" key="1">
    <citation type="submission" date="2025-08" db="UniProtKB">
        <authorList>
            <consortium name="RefSeq"/>
        </authorList>
    </citation>
    <scope>IDENTIFICATION</scope>
    <source>
        <tissue evidence="24">Entire body</tissue>
    </source>
</reference>
<feature type="binding site" evidence="19">
    <location>
        <position position="818"/>
    </location>
    <ligand>
        <name>substrate</name>
    </ligand>
</feature>
<dbReference type="SMART" id="SM01092">
    <property type="entry name" value="CO_deh_flav_C"/>
    <property type="match status" value="1"/>
</dbReference>
<comment type="catalytic activity">
    <reaction evidence="17">
        <text>xanthine + NAD(+) + H2O = urate + NADH + H(+)</text>
        <dbReference type="Rhea" id="RHEA:16669"/>
        <dbReference type="ChEBI" id="CHEBI:15377"/>
        <dbReference type="ChEBI" id="CHEBI:15378"/>
        <dbReference type="ChEBI" id="CHEBI:17712"/>
        <dbReference type="ChEBI" id="CHEBI:17775"/>
        <dbReference type="ChEBI" id="CHEBI:57540"/>
        <dbReference type="ChEBI" id="CHEBI:57945"/>
        <dbReference type="EC" id="1.17.1.4"/>
    </reaction>
</comment>
<dbReference type="STRING" id="224129.A0A1W4XLM3"/>
<keyword evidence="23" id="KW-1185">Reference proteome</keyword>
<keyword evidence="9 20" id="KW-0479">Metal-binding</keyword>
<dbReference type="Pfam" id="PF03450">
    <property type="entry name" value="CO_deh_flav_C"/>
    <property type="match status" value="1"/>
</dbReference>
<dbReference type="InterPro" id="IPR002888">
    <property type="entry name" value="2Fe-2S-bd"/>
</dbReference>
<comment type="subunit">
    <text evidence="4">Homodimer.</text>
</comment>
<dbReference type="GO" id="GO:0071949">
    <property type="term" value="F:FAD binding"/>
    <property type="evidence" value="ECO:0007669"/>
    <property type="project" value="InterPro"/>
</dbReference>
<feature type="binding site" evidence="20">
    <location>
        <position position="50"/>
    </location>
    <ligand>
        <name>[2Fe-2S] cluster</name>
        <dbReference type="ChEBI" id="CHEBI:190135"/>
        <label>1</label>
    </ligand>
</feature>
<dbReference type="InterPro" id="IPR022407">
    <property type="entry name" value="OxRdtase_Mopterin_BS"/>
</dbReference>
<dbReference type="SUPFAM" id="SSF54292">
    <property type="entry name" value="2Fe-2S ferredoxin-like"/>
    <property type="match status" value="1"/>
</dbReference>
<dbReference type="InterPro" id="IPR036856">
    <property type="entry name" value="Ald_Oxase/Xan_DH_a/b_sf"/>
</dbReference>
<dbReference type="PANTHER" id="PTHR45444">
    <property type="entry name" value="XANTHINE DEHYDROGENASE"/>
    <property type="match status" value="1"/>
</dbReference>
<feature type="binding site" evidence="19">
    <location>
        <begin position="360"/>
        <end position="364"/>
    </location>
    <ligand>
        <name>FAD</name>
        <dbReference type="ChEBI" id="CHEBI:57692"/>
    </ligand>
</feature>
<dbReference type="OrthoDB" id="8300278at2759"/>
<dbReference type="InterPro" id="IPR016166">
    <property type="entry name" value="FAD-bd_PCMH"/>
</dbReference>
<evidence type="ECO:0000256" key="15">
    <source>
        <dbReference type="ARBA" id="ARBA00023140"/>
    </source>
</evidence>
<dbReference type="Pfam" id="PF02738">
    <property type="entry name" value="MoCoBD_1"/>
    <property type="match status" value="1"/>
</dbReference>
<feature type="binding site" evidence="20">
    <location>
        <position position="814"/>
    </location>
    <ligand>
        <name>Mo-molybdopterin</name>
        <dbReference type="ChEBI" id="CHEBI:71302"/>
    </ligand>
    <ligandPart>
        <name>Mo</name>
        <dbReference type="ChEBI" id="CHEBI:28685"/>
    </ligandPart>
</feature>
<dbReference type="InterPro" id="IPR016169">
    <property type="entry name" value="FAD-bd_PCMH_sub2"/>
</dbReference>
<evidence type="ECO:0000256" key="3">
    <source>
        <dbReference type="ARBA" id="ARBA00006849"/>
    </source>
</evidence>
<evidence type="ECO:0000259" key="22">
    <source>
        <dbReference type="PROSITE" id="PS51387"/>
    </source>
</evidence>
<keyword evidence="11" id="KW-0560">Oxidoreductase</keyword>
<dbReference type="GO" id="GO:0005506">
    <property type="term" value="F:iron ion binding"/>
    <property type="evidence" value="ECO:0007669"/>
    <property type="project" value="InterPro"/>
</dbReference>
<evidence type="ECO:0000256" key="12">
    <source>
        <dbReference type="ARBA" id="ARBA00023004"/>
    </source>
</evidence>
<dbReference type="InterPro" id="IPR006058">
    <property type="entry name" value="2Fe2S_fd_BS"/>
</dbReference>
<evidence type="ECO:0000313" key="24">
    <source>
        <dbReference type="RefSeq" id="XP_018336874.1"/>
    </source>
</evidence>
<feature type="binding site" evidence="20">
    <location>
        <position position="75"/>
    </location>
    <ligand>
        <name>[2Fe-2S] cluster</name>
        <dbReference type="ChEBI" id="CHEBI:190135"/>
        <label>1</label>
    </ligand>
</feature>
<dbReference type="SMART" id="SM01008">
    <property type="entry name" value="Ald_Xan_dh_C"/>
    <property type="match status" value="1"/>
</dbReference>
<keyword evidence="13 20" id="KW-0411">Iron-sulfur</keyword>
<dbReference type="InterPro" id="IPR046867">
    <property type="entry name" value="AldOxase/xan_DH_MoCoBD2"/>
</dbReference>
<comment type="similarity">
    <text evidence="3">Belongs to the xanthine dehydrogenase family.</text>
</comment>
<feature type="binding site" evidence="19">
    <location>
        <position position="373"/>
    </location>
    <ligand>
        <name>FAD</name>
        <dbReference type="ChEBI" id="CHEBI:57692"/>
    </ligand>
</feature>
<comment type="cofactor">
    <cofactor evidence="20">
        <name>[2Fe-2S] cluster</name>
        <dbReference type="ChEBI" id="CHEBI:190135"/>
    </cofactor>
    <text evidence="20">Binds 2 [2Fe-2S] clusters.</text>
</comment>
<feature type="binding site" evidence="20">
    <location>
        <position position="45"/>
    </location>
    <ligand>
        <name>[2Fe-2S] cluster</name>
        <dbReference type="ChEBI" id="CHEBI:190135"/>
        <label>1</label>
    </ligand>
</feature>
<dbReference type="SUPFAM" id="SSF54665">
    <property type="entry name" value="CO dehydrogenase molybdoprotein N-domain-like"/>
    <property type="match status" value="1"/>
</dbReference>
<evidence type="ECO:0000256" key="7">
    <source>
        <dbReference type="ARBA" id="ARBA00022630"/>
    </source>
</evidence>
<dbReference type="SUPFAM" id="SSF56176">
    <property type="entry name" value="FAD-binding/transporter-associated domain-like"/>
    <property type="match status" value="1"/>
</dbReference>
<dbReference type="InterPro" id="IPR036683">
    <property type="entry name" value="CO_DH_flav_C_dom_sf"/>
</dbReference>
<dbReference type="InterPro" id="IPR012675">
    <property type="entry name" value="Beta-grasp_dom_sf"/>
</dbReference>
<dbReference type="PIRSF" id="PIRSF000127">
    <property type="entry name" value="Xanthine_DH"/>
    <property type="match status" value="1"/>
</dbReference>
<evidence type="ECO:0000256" key="18">
    <source>
        <dbReference type="ARBA" id="ARBA00049517"/>
    </source>
</evidence>
<dbReference type="Gene3D" id="3.90.1170.50">
    <property type="entry name" value="Aldehyde oxidase/xanthine dehydrogenase, a/b hammerhead"/>
    <property type="match status" value="1"/>
</dbReference>
<keyword evidence="10 19" id="KW-0274">FAD</keyword>
<dbReference type="SUPFAM" id="SSF47741">
    <property type="entry name" value="CO dehydrogenase ISP C-domain like"/>
    <property type="match status" value="1"/>
</dbReference>
<dbReference type="GO" id="GO:0005777">
    <property type="term" value="C:peroxisome"/>
    <property type="evidence" value="ECO:0007669"/>
    <property type="project" value="UniProtKB-SubCell"/>
</dbReference>
<comment type="cofactor">
    <cofactor evidence="20">
        <name>Mo-molybdopterin</name>
        <dbReference type="ChEBI" id="CHEBI:71302"/>
    </cofactor>
    <text evidence="20">Binds 1 Mo-molybdopterin (Mo-MPT) cofactor per subunit.</text>
</comment>
<feature type="binding site" evidence="19">
    <location>
        <position position="418"/>
    </location>
    <ligand>
        <name>FAD</name>
        <dbReference type="ChEBI" id="CHEBI:57692"/>
    </ligand>
</feature>
<dbReference type="Pfam" id="PF01799">
    <property type="entry name" value="Fer2_2"/>
    <property type="match status" value="1"/>
</dbReference>
<keyword evidence="14" id="KW-0520">NAD</keyword>
<dbReference type="GO" id="GO:0004854">
    <property type="term" value="F:xanthine dehydrogenase activity"/>
    <property type="evidence" value="ECO:0007669"/>
    <property type="project" value="UniProtKB-EC"/>
</dbReference>
<dbReference type="FunFam" id="3.30.43.10:FF:000001">
    <property type="entry name" value="Xanthine dehydrogenase/oxidase"/>
    <property type="match status" value="1"/>
</dbReference>
<keyword evidence="7" id="KW-0285">Flavoprotein</keyword>
<dbReference type="KEGG" id="apln:108745232"/>
<evidence type="ECO:0000256" key="4">
    <source>
        <dbReference type="ARBA" id="ARBA00011738"/>
    </source>
</evidence>
<dbReference type="FunFam" id="3.90.1170.50:FF:000001">
    <property type="entry name" value="Aldehyde oxidase 1"/>
    <property type="match status" value="1"/>
</dbReference>
<evidence type="ECO:0000256" key="1">
    <source>
        <dbReference type="ARBA" id="ARBA00001974"/>
    </source>
</evidence>
<sequence>MAESFSTLVFFVNGKKIVERNVDPEWTLLYYLRDKLRLCGTKMGCGEGGCGACTVMVSKYLRKKDQIVHIPVNACLAPVCAMHGLAVTTVEGIGSTTTKIHSVQERIAKAHGSQCGYCTPGFVMSMYTLLRNQPKPTMDDLKTAFQGNLCRCTGYRPIMEGFKTFVEHPDCEKITNGLGNTNFNGCPMGKQCCKNRNNEEKEDKTYALFQVSDCKPYDHTQEPIFPPELKISNGFDDQSLEFRGPRVTWFRPISLESLLELKQRFPESKIIVGNTEVRVEVKFKNQLYPIHISPSCIPEMTEIQLTDKGVKVGASVTLQNLESFLRIQTESQPETKLRIFEAILDMLKLFGGKQIRNMASVGGNIMTGSPTSDLNHIFMAAKVELEIRSQAGGSRTIQLDENFFTAYRENVLNGSEVLISLVIPYTEENQFFCAFKQSRRREDDRTIVNLALNTHISPITNTVQDIRICLGGMAATTTYAKTTSEFLNGKTWNEEILDLALDLLLTDLPLTPSAPGGMMLYRQSLSLSLFFKAFLKILSQLKQDNSNFHAIYETDLSAIKDFDTTVIKSSQYYRETSKISQYDTIGTPVVHFTAFQQATGEAVYCDDLPHFSNQLYMGIVWSTKAHAKIKSIDPKPALEMEGVQAFYCAKDIPKERNIFGFIVHDEEVFVSETCESPGQILGVVIADDKLLAQRAAKMVKVDYENLHPVIVSIEDAIKYESYLPDSYREMGRGNVDAAFKISKYVVEGEVRSGAQEHFYLEPAAVNVLPKNENNEIEVYCTTQDPTSVARALSTVLEIPQNRIVVKVKRVGGAFGGKETRPTALALPAAFAAQKLKRPVRCSLDRDEDILYKGTRNPFLMKYKVAFDESGFMSAIELNVYVNAGRSTDLSVMVLERALLQFFSAYNTENVKFTGICCKTNLQTCIAYRGFGSPQLTLATECAVREVADALNKDVTEIMQKNFFKEDDLTCYGSETDSCTLQKCFDECLSKSSYFDRKKEIDEYNRKNRWKKRGITVVPLLYGIGYTDAFMNCGAALVNVYTDGSVLLTHGGMEAGQGIHTKMIQIASRVLEVPISNVFISETSTDKVPNTMPTAASVTSDYNGLAVLDACEKIKNRLEPFKEKNPNGTWNDWVTAAFFDRVSLSATGYYKVPDVGYNLKENSGRAFNYFTNGVCCTEVIVDCLTGDHQILRADIVMDIGKSLNPAIDVGQIEGAFVQGVGFHTLEEMVYSPTGEVYTTGPGMYKIPGLNDIPREFNVTILKGVGNPRAVYSSKVQ</sequence>
<feature type="binding site" evidence="20">
    <location>
        <position position="150"/>
    </location>
    <ligand>
        <name>[2Fe-2S] cluster</name>
        <dbReference type="ChEBI" id="CHEBI:190135"/>
        <label>2</label>
    </ligand>
</feature>
<dbReference type="EC" id="1.17.1.4" evidence="5"/>
<organism evidence="23 24">
    <name type="scientific">Agrilus planipennis</name>
    <name type="common">Emerald ash borer</name>
    <name type="synonym">Agrilus marcopoli</name>
    <dbReference type="NCBI Taxonomy" id="224129"/>
    <lineage>
        <taxon>Eukaryota</taxon>
        <taxon>Metazoa</taxon>
        <taxon>Ecdysozoa</taxon>
        <taxon>Arthropoda</taxon>
        <taxon>Hexapoda</taxon>
        <taxon>Insecta</taxon>
        <taxon>Pterygota</taxon>
        <taxon>Neoptera</taxon>
        <taxon>Endopterygota</taxon>
        <taxon>Coleoptera</taxon>
        <taxon>Polyphaga</taxon>
        <taxon>Elateriformia</taxon>
        <taxon>Buprestoidea</taxon>
        <taxon>Buprestidae</taxon>
        <taxon>Agrilinae</taxon>
        <taxon>Agrilus</taxon>
    </lineage>
</organism>
<dbReference type="PROSITE" id="PS00197">
    <property type="entry name" value="2FE2S_FER_1"/>
    <property type="match status" value="1"/>
</dbReference>
<dbReference type="GO" id="GO:0043546">
    <property type="term" value="F:molybdopterin cofactor binding"/>
    <property type="evidence" value="ECO:0007669"/>
    <property type="project" value="InterPro"/>
</dbReference>
<keyword evidence="8 20" id="KW-0001">2Fe-2S</keyword>
<dbReference type="Gene3D" id="3.30.465.10">
    <property type="match status" value="1"/>
</dbReference>
<keyword evidence="6 20" id="KW-0500">Molybdenum</keyword>
<feature type="domain" description="FAD-binding PCMH-type" evidence="22">
    <location>
        <begin position="242"/>
        <end position="428"/>
    </location>
</feature>
<evidence type="ECO:0000256" key="8">
    <source>
        <dbReference type="ARBA" id="ARBA00022714"/>
    </source>
</evidence>
<dbReference type="SUPFAM" id="SSF56003">
    <property type="entry name" value="Molybdenum cofactor-binding domain"/>
    <property type="match status" value="1"/>
</dbReference>
<dbReference type="AlphaFoldDB" id="A0A1W4XLM3"/>
<evidence type="ECO:0000256" key="19">
    <source>
        <dbReference type="PIRSR" id="PIRSR000127-2"/>
    </source>
</evidence>
<feature type="binding site" evidence="19">
    <location>
        <begin position="270"/>
        <end position="277"/>
    </location>
    <ligand>
        <name>FAD</name>
        <dbReference type="ChEBI" id="CHEBI:57692"/>
    </ligand>
</feature>
<proteinExistence type="inferred from homology"/>
<dbReference type="InterPro" id="IPR002346">
    <property type="entry name" value="Mopterin_DH_FAD-bd"/>
</dbReference>
<dbReference type="Pfam" id="PF00941">
    <property type="entry name" value="FAD_binding_5"/>
    <property type="match status" value="1"/>
</dbReference>
<evidence type="ECO:0000256" key="20">
    <source>
        <dbReference type="PIRSR" id="PIRSR000127-3"/>
    </source>
</evidence>
<feature type="binding site" evidence="19">
    <location>
        <position position="896"/>
    </location>
    <ligand>
        <name>substrate</name>
    </ligand>
</feature>
<feature type="binding site" evidence="20">
    <location>
        <position position="152"/>
    </location>
    <ligand>
        <name>[2Fe-2S] cluster</name>
        <dbReference type="ChEBI" id="CHEBI:190135"/>
        <label>2</label>
    </ligand>
</feature>
<feature type="binding site" evidence="20">
    <location>
        <position position="118"/>
    </location>
    <ligand>
        <name>[2Fe-2S] cluster</name>
        <dbReference type="ChEBI" id="CHEBI:190135"/>
        <label>2</label>
    </ligand>
</feature>
<feature type="binding site" evidence="20">
    <location>
        <position position="783"/>
    </location>
    <ligand>
        <name>Mo-molybdopterin</name>
        <dbReference type="ChEBI" id="CHEBI:71302"/>
    </ligand>
    <ligandPart>
        <name>Mo</name>
        <dbReference type="ChEBI" id="CHEBI:28685"/>
    </ligandPart>
</feature>
<evidence type="ECO:0000256" key="17">
    <source>
        <dbReference type="ARBA" id="ARBA00049017"/>
    </source>
</evidence>
<feature type="binding site" evidence="20">
    <location>
        <position position="53"/>
    </location>
    <ligand>
        <name>[2Fe-2S] cluster</name>
        <dbReference type="ChEBI" id="CHEBI:190135"/>
        <label>1</label>
    </ligand>
</feature>
<dbReference type="NCBIfam" id="TIGR02963">
    <property type="entry name" value="xanthine_xdhA"/>
    <property type="match status" value="1"/>
</dbReference>
<evidence type="ECO:0000256" key="10">
    <source>
        <dbReference type="ARBA" id="ARBA00022827"/>
    </source>
</evidence>
<dbReference type="PROSITE" id="PS00559">
    <property type="entry name" value="MOLYBDOPTERIN_EUK"/>
    <property type="match status" value="1"/>
</dbReference>
<evidence type="ECO:0000256" key="6">
    <source>
        <dbReference type="ARBA" id="ARBA00022505"/>
    </source>
</evidence>
<keyword evidence="15" id="KW-0576">Peroxisome</keyword>
<dbReference type="GeneID" id="108745232"/>
<evidence type="ECO:0000256" key="14">
    <source>
        <dbReference type="ARBA" id="ARBA00023027"/>
    </source>
</evidence>
<evidence type="ECO:0000259" key="21">
    <source>
        <dbReference type="PROSITE" id="PS51085"/>
    </source>
</evidence>
<dbReference type="Gene3D" id="3.30.43.10">
    <property type="entry name" value="Uridine Diphospho-n-acetylenolpyruvylglucosamine Reductase, domain 2"/>
    <property type="match status" value="1"/>
</dbReference>
<feature type="binding site" evidence="19">
    <location>
        <position position="930"/>
    </location>
    <ligand>
        <name>substrate</name>
    </ligand>
</feature>
<dbReference type="InterPro" id="IPR008274">
    <property type="entry name" value="AldOxase/xan_DH_MoCoBD1"/>
</dbReference>
<dbReference type="GO" id="GO:0051537">
    <property type="term" value="F:2 iron, 2 sulfur cluster binding"/>
    <property type="evidence" value="ECO:0007669"/>
    <property type="project" value="UniProtKB-KW"/>
</dbReference>
<evidence type="ECO:0000313" key="23">
    <source>
        <dbReference type="Proteomes" id="UP000192223"/>
    </source>
</evidence>
<accession>A0A1W4XLM3</accession>
<dbReference type="RefSeq" id="XP_018336874.1">
    <property type="nucleotide sequence ID" value="XM_018481372.2"/>
</dbReference>
<dbReference type="InterPro" id="IPR016208">
    <property type="entry name" value="Ald_Oxase/xanthine_DH-like"/>
</dbReference>
<feature type="binding site" evidence="19">
    <location>
        <position position="350"/>
    </location>
    <ligand>
        <name>FAD</name>
        <dbReference type="ChEBI" id="CHEBI:57692"/>
    </ligand>
</feature>
<dbReference type="Pfam" id="PF00111">
    <property type="entry name" value="Fer2"/>
    <property type="match status" value="1"/>
</dbReference>
<evidence type="ECO:0000256" key="2">
    <source>
        <dbReference type="ARBA" id="ARBA00004275"/>
    </source>
</evidence>
<dbReference type="InterPro" id="IPR014307">
    <property type="entry name" value="Xanthine_DH_ssu"/>
</dbReference>
<dbReference type="Proteomes" id="UP000192223">
    <property type="component" value="Unplaced"/>
</dbReference>
<dbReference type="Gene3D" id="3.30.365.10">
    <property type="entry name" value="Aldehyde oxidase/xanthine dehydrogenase, molybdopterin binding domain"/>
    <property type="match status" value="4"/>
</dbReference>
<dbReference type="Pfam" id="PF20256">
    <property type="entry name" value="MoCoBD_2"/>
    <property type="match status" value="1"/>
</dbReference>
<dbReference type="Pfam" id="PF01315">
    <property type="entry name" value="Ald_Xan_dh_C"/>
    <property type="match status" value="1"/>
</dbReference>
<dbReference type="InterPro" id="IPR037165">
    <property type="entry name" value="AldOxase/xan_DH_Mopterin-bd_sf"/>
</dbReference>
<evidence type="ECO:0000256" key="13">
    <source>
        <dbReference type="ARBA" id="ARBA00023014"/>
    </source>
</evidence>
<comment type="cofactor">
    <cofactor evidence="16">
        <name>[2Fe-2S] cluster</name>
        <dbReference type="ChEBI" id="CHEBI:190135"/>
    </cofactor>
</comment>
<dbReference type="FunFam" id="3.10.20.30:FF:000015">
    <property type="entry name" value="Aldehyde oxidase 1"/>
    <property type="match status" value="1"/>
</dbReference>
<feature type="binding site" evidence="20">
    <location>
        <position position="115"/>
    </location>
    <ligand>
        <name>[2Fe-2S] cluster</name>
        <dbReference type="ChEBI" id="CHEBI:190135"/>
        <label>2</label>
    </ligand>
</feature>
<dbReference type="PROSITE" id="PS51085">
    <property type="entry name" value="2FE2S_FER_2"/>
    <property type="match status" value="1"/>
</dbReference>
<feature type="domain" description="2Fe-2S ferredoxin-type" evidence="21">
    <location>
        <begin position="6"/>
        <end position="93"/>
    </location>
</feature>
<dbReference type="FunFam" id="3.30.465.10:FF:000004">
    <property type="entry name" value="Xanthine dehydrogenase/oxidase"/>
    <property type="match status" value="1"/>
</dbReference>
<feature type="binding site" evidence="20">
    <location>
        <position position="928"/>
    </location>
    <ligand>
        <name>Mo-molybdopterin</name>
        <dbReference type="ChEBI" id="CHEBI:71302"/>
    </ligand>
    <ligandPart>
        <name>Mo</name>
        <dbReference type="ChEBI" id="CHEBI:28685"/>
    </ligandPart>
</feature>
<dbReference type="PANTHER" id="PTHR45444:SF3">
    <property type="entry name" value="XANTHINE DEHYDROGENASE"/>
    <property type="match status" value="1"/>
</dbReference>
<dbReference type="InParanoid" id="A0A1W4XLM3"/>
<gene>
    <name evidence="24" type="primary">LOC108745232</name>
</gene>
<dbReference type="InterPro" id="IPR001041">
    <property type="entry name" value="2Fe-2S_ferredoxin-type"/>
</dbReference>